<name>A0ABR1WS62_9PEZI</name>
<comment type="similarity">
    <text evidence="1">Belongs to the short-chain dehydrogenases/reductases (SDR) family.</text>
</comment>
<protein>
    <submittedName>
        <fullName evidence="4">Uncharacterized protein</fullName>
    </submittedName>
</protein>
<dbReference type="Gene3D" id="3.40.50.720">
    <property type="entry name" value="NAD(P)-binding Rossmann-like Domain"/>
    <property type="match status" value="1"/>
</dbReference>
<dbReference type="Pfam" id="PF00106">
    <property type="entry name" value="adh_short"/>
    <property type="match status" value="1"/>
</dbReference>
<evidence type="ECO:0000313" key="5">
    <source>
        <dbReference type="Proteomes" id="UP001480595"/>
    </source>
</evidence>
<accession>A0ABR1WS62</accession>
<dbReference type="PANTHER" id="PTHR44169:SF6">
    <property type="entry name" value="NADPH-DEPENDENT 1-ACYLDIHYDROXYACETONE PHOSPHATE REDUCTASE"/>
    <property type="match status" value="1"/>
</dbReference>
<proteinExistence type="inferred from homology"/>
<comment type="caution">
    <text evidence="4">The sequence shown here is derived from an EMBL/GenBank/DDBJ whole genome shotgun (WGS) entry which is preliminary data.</text>
</comment>
<reference evidence="4 5" key="1">
    <citation type="submission" date="2023-01" db="EMBL/GenBank/DDBJ databases">
        <title>Analysis of 21 Apiospora genomes using comparative genomics revels a genus with tremendous synthesis potential of carbohydrate active enzymes and secondary metabolites.</title>
        <authorList>
            <person name="Sorensen T."/>
        </authorList>
    </citation>
    <scope>NUCLEOTIDE SEQUENCE [LARGE SCALE GENOMIC DNA]</scope>
    <source>
        <strain evidence="4 5">CBS 135458</strain>
    </source>
</reference>
<organism evidence="4 5">
    <name type="scientific">Apiospora phragmitis</name>
    <dbReference type="NCBI Taxonomy" id="2905665"/>
    <lineage>
        <taxon>Eukaryota</taxon>
        <taxon>Fungi</taxon>
        <taxon>Dikarya</taxon>
        <taxon>Ascomycota</taxon>
        <taxon>Pezizomycotina</taxon>
        <taxon>Sordariomycetes</taxon>
        <taxon>Xylariomycetidae</taxon>
        <taxon>Amphisphaeriales</taxon>
        <taxon>Apiosporaceae</taxon>
        <taxon>Apiospora</taxon>
    </lineage>
</organism>
<dbReference type="PRINTS" id="PR00081">
    <property type="entry name" value="GDHRDH"/>
</dbReference>
<gene>
    <name evidence="4" type="ORF">PG994_000960</name>
</gene>
<dbReference type="PANTHER" id="PTHR44169">
    <property type="entry name" value="NADPH-DEPENDENT 1-ACYLDIHYDROXYACETONE PHOSPHATE REDUCTASE"/>
    <property type="match status" value="1"/>
</dbReference>
<dbReference type="InterPro" id="IPR002347">
    <property type="entry name" value="SDR_fam"/>
</dbReference>
<dbReference type="RefSeq" id="XP_066720510.1">
    <property type="nucleotide sequence ID" value="XM_066852369.1"/>
</dbReference>
<dbReference type="InterPro" id="IPR036291">
    <property type="entry name" value="NAD(P)-bd_dom_sf"/>
</dbReference>
<dbReference type="Proteomes" id="UP001480595">
    <property type="component" value="Unassembled WGS sequence"/>
</dbReference>
<dbReference type="EMBL" id="JAQQWL010000002">
    <property type="protein sequence ID" value="KAK8085986.1"/>
    <property type="molecule type" value="Genomic_DNA"/>
</dbReference>
<evidence type="ECO:0000313" key="4">
    <source>
        <dbReference type="EMBL" id="KAK8085986.1"/>
    </source>
</evidence>
<feature type="compositionally biased region" description="Low complexity" evidence="3">
    <location>
        <begin position="1"/>
        <end position="17"/>
    </location>
</feature>
<keyword evidence="2" id="KW-0560">Oxidoreductase</keyword>
<feature type="region of interest" description="Disordered" evidence="3">
    <location>
        <begin position="1"/>
        <end position="33"/>
    </location>
</feature>
<dbReference type="CDD" id="cd05374">
    <property type="entry name" value="17beta-HSD-like_SDR_c"/>
    <property type="match status" value="1"/>
</dbReference>
<evidence type="ECO:0000256" key="2">
    <source>
        <dbReference type="ARBA" id="ARBA00023002"/>
    </source>
</evidence>
<evidence type="ECO:0000256" key="3">
    <source>
        <dbReference type="SAM" id="MobiDB-lite"/>
    </source>
</evidence>
<keyword evidence="5" id="KW-1185">Reference proteome</keyword>
<sequence>MGDTNPESTTSTTETTPPTEPYNRNLRPGDEGYDIEWDPNAPCMYGSSDAKPNVLITGCSDGGIGSALARAFWDRGCHVYATARDLGKMQAVSSIDNVCMLALDVTKPESIKAAAAVVERQAGDRGLDILVNNAARNRFMPVLDEDLDAVRDTFEVNYVGPLAVTQAFAPLLIKAKGTSVYITSIAGYVTTPYMGSNCLGVYSGLKRALEMLAETLRLELRPFGVDVMEIVTGAVRSNGQTYFGDWALPDGSLYKDIEPVVKHRAQGGDGLPRRDTAEYAAAVVDKILSKRTGAGSGTGSWLTWSGA</sequence>
<dbReference type="SUPFAM" id="SSF51735">
    <property type="entry name" value="NAD(P)-binding Rossmann-fold domains"/>
    <property type="match status" value="1"/>
</dbReference>
<evidence type="ECO:0000256" key="1">
    <source>
        <dbReference type="ARBA" id="ARBA00006484"/>
    </source>
</evidence>
<dbReference type="GeneID" id="92085432"/>